<accession>A0ACC2USG5</accession>
<name>A0ACC2USG5_9FUNG</name>
<comment type="caution">
    <text evidence="1">The sequence shown here is derived from an EMBL/GenBank/DDBJ whole genome shotgun (WGS) entry which is preliminary data.</text>
</comment>
<reference evidence="1" key="1">
    <citation type="submission" date="2022-04" db="EMBL/GenBank/DDBJ databases">
        <title>Genome of the entomopathogenic fungus Entomophthora muscae.</title>
        <authorList>
            <person name="Elya C."/>
            <person name="Lovett B.R."/>
            <person name="Lee E."/>
            <person name="Macias A.M."/>
            <person name="Hajek A.E."/>
            <person name="De Bivort B.L."/>
            <person name="Kasson M.T."/>
            <person name="De Fine Licht H.H."/>
            <person name="Stajich J.E."/>
        </authorList>
    </citation>
    <scope>NUCLEOTIDE SEQUENCE</scope>
    <source>
        <strain evidence="1">Berkeley</strain>
    </source>
</reference>
<organism evidence="1 2">
    <name type="scientific">Entomophthora muscae</name>
    <dbReference type="NCBI Taxonomy" id="34485"/>
    <lineage>
        <taxon>Eukaryota</taxon>
        <taxon>Fungi</taxon>
        <taxon>Fungi incertae sedis</taxon>
        <taxon>Zoopagomycota</taxon>
        <taxon>Entomophthoromycotina</taxon>
        <taxon>Entomophthoromycetes</taxon>
        <taxon>Entomophthorales</taxon>
        <taxon>Entomophthoraceae</taxon>
        <taxon>Entomophthora</taxon>
    </lineage>
</organism>
<dbReference type="EMBL" id="QTSX02000020">
    <property type="protein sequence ID" value="KAJ9090010.1"/>
    <property type="molecule type" value="Genomic_DNA"/>
</dbReference>
<protein>
    <submittedName>
        <fullName evidence="1">Uncharacterized protein</fullName>
    </submittedName>
</protein>
<dbReference type="Proteomes" id="UP001165960">
    <property type="component" value="Unassembled WGS sequence"/>
</dbReference>
<evidence type="ECO:0000313" key="2">
    <source>
        <dbReference type="Proteomes" id="UP001165960"/>
    </source>
</evidence>
<keyword evidence="2" id="KW-1185">Reference proteome</keyword>
<sequence>MLLFKKFLEFFSPLTNFIVDLLGNEKEFTATDKNSAVVSSKTVGSFTTNISMYLADDVGWVNWASRFTAFHLQPKWYGKDTVLMMKQNMVSSNDIQFWAFDPEFYRLNGGSPIFEELNCPYQTVCLVMAVWQKSAWHIERVMFTTRGNQLPLRVT</sequence>
<proteinExistence type="predicted"/>
<evidence type="ECO:0000313" key="1">
    <source>
        <dbReference type="EMBL" id="KAJ9090010.1"/>
    </source>
</evidence>
<gene>
    <name evidence="1" type="ORF">DSO57_1007004</name>
</gene>